<accession>A0A7J7J3S9</accession>
<sequence length="128" mass="14496">MHNFSIKLPVMLSKFSESTVMDSATFFQRWKQLNQNQQECQKIFKATQPIDKAAITQKLIGFGVGAIDSIDPNPDNYVAAAIIHTRAQQIGCLLRLEPNIQAEMYRLTVRSTKELASKAFCELLESQF</sequence>
<dbReference type="FunFam" id="3.30.310.10:FF:000004">
    <property type="entry name" value="AP-2 complex subunit alpha"/>
    <property type="match status" value="1"/>
</dbReference>
<gene>
    <name evidence="2" type="ORF">EB796_020838</name>
</gene>
<evidence type="ECO:0000313" key="3">
    <source>
        <dbReference type="Proteomes" id="UP000593567"/>
    </source>
</evidence>
<dbReference type="OrthoDB" id="413467at2759"/>
<dbReference type="Pfam" id="PF02296">
    <property type="entry name" value="Alpha_adaptin_C"/>
    <property type="match status" value="1"/>
</dbReference>
<comment type="caution">
    <text evidence="2">The sequence shown here is derived from an EMBL/GenBank/DDBJ whole genome shotgun (WGS) entry which is preliminary data.</text>
</comment>
<dbReference type="GO" id="GO:0016192">
    <property type="term" value="P:vesicle-mediated transport"/>
    <property type="evidence" value="ECO:0007669"/>
    <property type="project" value="InterPro"/>
</dbReference>
<dbReference type="InterPro" id="IPR012295">
    <property type="entry name" value="TBP_dom_sf"/>
</dbReference>
<dbReference type="Proteomes" id="UP000593567">
    <property type="component" value="Unassembled WGS sequence"/>
</dbReference>
<evidence type="ECO:0000259" key="1">
    <source>
        <dbReference type="Pfam" id="PF02296"/>
    </source>
</evidence>
<dbReference type="Gene3D" id="3.30.310.10">
    <property type="entry name" value="TATA-Binding Protein"/>
    <property type="match status" value="1"/>
</dbReference>
<evidence type="ECO:0000313" key="2">
    <source>
        <dbReference type="EMBL" id="KAF6020850.1"/>
    </source>
</evidence>
<dbReference type="InterPro" id="IPR003164">
    <property type="entry name" value="Clathrin_a-adaptin_app_sub_C"/>
</dbReference>
<name>A0A7J7J3S9_BUGNE</name>
<dbReference type="GO" id="GO:0030131">
    <property type="term" value="C:clathrin adaptor complex"/>
    <property type="evidence" value="ECO:0007669"/>
    <property type="project" value="InterPro"/>
</dbReference>
<dbReference type="SUPFAM" id="SSF55711">
    <property type="entry name" value="Subdomain of clathrin and coatomer appendage domain"/>
    <property type="match status" value="1"/>
</dbReference>
<dbReference type="EMBL" id="VXIV02003142">
    <property type="protein sequence ID" value="KAF6020850.1"/>
    <property type="molecule type" value="Genomic_DNA"/>
</dbReference>
<organism evidence="2 3">
    <name type="scientific">Bugula neritina</name>
    <name type="common">Brown bryozoan</name>
    <name type="synonym">Sertularia neritina</name>
    <dbReference type="NCBI Taxonomy" id="10212"/>
    <lineage>
        <taxon>Eukaryota</taxon>
        <taxon>Metazoa</taxon>
        <taxon>Spiralia</taxon>
        <taxon>Lophotrochozoa</taxon>
        <taxon>Bryozoa</taxon>
        <taxon>Gymnolaemata</taxon>
        <taxon>Cheilostomatida</taxon>
        <taxon>Flustrina</taxon>
        <taxon>Buguloidea</taxon>
        <taxon>Bugulidae</taxon>
        <taxon>Bugula</taxon>
    </lineage>
</organism>
<dbReference type="AlphaFoldDB" id="A0A7J7J3S9"/>
<protein>
    <submittedName>
        <fullName evidence="2">AP2A1</fullName>
    </submittedName>
</protein>
<feature type="domain" description="Clathrin adaptor alpha-adaptin appendage C-terminal subdomain" evidence="1">
    <location>
        <begin position="15"/>
        <end position="124"/>
    </location>
</feature>
<reference evidence="2" key="1">
    <citation type="submission" date="2020-06" db="EMBL/GenBank/DDBJ databases">
        <title>Draft genome of Bugula neritina, a colonial animal packing powerful symbionts and potential medicines.</title>
        <authorList>
            <person name="Rayko M."/>
        </authorList>
    </citation>
    <scope>NUCLEOTIDE SEQUENCE [LARGE SCALE GENOMIC DNA]</scope>
    <source>
        <strain evidence="2">Kwan_BN1</strain>
    </source>
</reference>
<keyword evidence="3" id="KW-1185">Reference proteome</keyword>
<dbReference type="InterPro" id="IPR009028">
    <property type="entry name" value="Coatomer/calthrin_app_sub_C"/>
</dbReference>
<proteinExistence type="predicted"/>
<dbReference type="GO" id="GO:0006886">
    <property type="term" value="P:intracellular protein transport"/>
    <property type="evidence" value="ECO:0007669"/>
    <property type="project" value="InterPro"/>
</dbReference>